<dbReference type="EMBL" id="SHKP01000007">
    <property type="protein sequence ID" value="RZT94935.1"/>
    <property type="molecule type" value="Genomic_DNA"/>
</dbReference>
<protein>
    <submittedName>
        <fullName evidence="2">EAL domain-containing protein (Putative c-di-GMP-specific phosphodiesterase class I)</fullName>
    </submittedName>
</protein>
<organism evidence="2 3">
    <name type="scientific">Rivibacter subsaxonicus</name>
    <dbReference type="NCBI Taxonomy" id="457575"/>
    <lineage>
        <taxon>Bacteria</taxon>
        <taxon>Pseudomonadati</taxon>
        <taxon>Pseudomonadota</taxon>
        <taxon>Betaproteobacteria</taxon>
        <taxon>Burkholderiales</taxon>
        <taxon>Rivibacter</taxon>
    </lineage>
</organism>
<dbReference type="Pfam" id="PF00563">
    <property type="entry name" value="EAL"/>
    <property type="match status" value="1"/>
</dbReference>
<accession>A0A4V2FSP5</accession>
<dbReference type="SMART" id="SM00052">
    <property type="entry name" value="EAL"/>
    <property type="match status" value="1"/>
</dbReference>
<dbReference type="SUPFAM" id="SSF141868">
    <property type="entry name" value="EAL domain-like"/>
    <property type="match status" value="1"/>
</dbReference>
<dbReference type="GO" id="GO:0071111">
    <property type="term" value="F:cyclic-guanylate-specific phosphodiesterase activity"/>
    <property type="evidence" value="ECO:0007669"/>
    <property type="project" value="InterPro"/>
</dbReference>
<dbReference type="AlphaFoldDB" id="A0A4V2FSP5"/>
<evidence type="ECO:0000313" key="2">
    <source>
        <dbReference type="EMBL" id="RZT94935.1"/>
    </source>
</evidence>
<dbReference type="PANTHER" id="PTHR33121">
    <property type="entry name" value="CYCLIC DI-GMP PHOSPHODIESTERASE PDEF"/>
    <property type="match status" value="1"/>
</dbReference>
<gene>
    <name evidence="2" type="ORF">EV670_2681</name>
</gene>
<dbReference type="PROSITE" id="PS50883">
    <property type="entry name" value="EAL"/>
    <property type="match status" value="1"/>
</dbReference>
<evidence type="ECO:0000313" key="3">
    <source>
        <dbReference type="Proteomes" id="UP000293671"/>
    </source>
</evidence>
<dbReference type="RefSeq" id="WP_130432945.1">
    <property type="nucleotide sequence ID" value="NZ_SHKP01000007.1"/>
</dbReference>
<sequence>MTDLSQPQSDDALDGFDLQQVHADLLSGAFFVEYLPTISLADGRMVGAEALSRWRRGTEVWQPERFIEVLYRTPMAALLTYRTIDRVNEDLRDWLIATPELRIGINVPPFVFGRAGIAYAFFRNDLIALADRFILEVTERGIPDQLGMDALNSAAYTGCAVALDDVVLNGANLAILTRCRLDYIKLSRGLIAEISEQTPRPDWLPALESLMRAGGLQVIAEGIETPLQARTLREAGIRLGQGFLYSRPVAADTLIDLHRERFAVW</sequence>
<dbReference type="InterPro" id="IPR050706">
    <property type="entry name" value="Cyclic-di-GMP_PDE-like"/>
</dbReference>
<dbReference type="InterPro" id="IPR001633">
    <property type="entry name" value="EAL_dom"/>
</dbReference>
<dbReference type="CDD" id="cd01948">
    <property type="entry name" value="EAL"/>
    <property type="match status" value="1"/>
</dbReference>
<feature type="domain" description="EAL" evidence="1">
    <location>
        <begin position="14"/>
        <end position="262"/>
    </location>
</feature>
<dbReference type="Proteomes" id="UP000293671">
    <property type="component" value="Unassembled WGS sequence"/>
</dbReference>
<name>A0A4V2FSP5_9BURK</name>
<dbReference type="PANTHER" id="PTHR33121:SF79">
    <property type="entry name" value="CYCLIC DI-GMP PHOSPHODIESTERASE PDED-RELATED"/>
    <property type="match status" value="1"/>
</dbReference>
<proteinExistence type="predicted"/>
<comment type="caution">
    <text evidence="2">The sequence shown here is derived from an EMBL/GenBank/DDBJ whole genome shotgun (WGS) entry which is preliminary data.</text>
</comment>
<dbReference type="InterPro" id="IPR035919">
    <property type="entry name" value="EAL_sf"/>
</dbReference>
<reference evidence="2 3" key="1">
    <citation type="submission" date="2019-02" db="EMBL/GenBank/DDBJ databases">
        <title>Genomic Encyclopedia of Type Strains, Phase IV (KMG-IV): sequencing the most valuable type-strain genomes for metagenomic binning, comparative biology and taxonomic classification.</title>
        <authorList>
            <person name="Goeker M."/>
        </authorList>
    </citation>
    <scope>NUCLEOTIDE SEQUENCE [LARGE SCALE GENOMIC DNA]</scope>
    <source>
        <strain evidence="2 3">DSM 19570</strain>
    </source>
</reference>
<dbReference type="OrthoDB" id="8594788at2"/>
<dbReference type="Gene3D" id="3.20.20.450">
    <property type="entry name" value="EAL domain"/>
    <property type="match status" value="1"/>
</dbReference>
<keyword evidence="3" id="KW-1185">Reference proteome</keyword>
<evidence type="ECO:0000259" key="1">
    <source>
        <dbReference type="PROSITE" id="PS50883"/>
    </source>
</evidence>